<feature type="compositionally biased region" description="Polar residues" evidence="1">
    <location>
        <begin position="1"/>
        <end position="10"/>
    </location>
</feature>
<dbReference type="RefSeq" id="XP_005821466.1">
    <property type="nucleotide sequence ID" value="XM_005821409.1"/>
</dbReference>
<reference evidence="4" key="2">
    <citation type="submission" date="2012-11" db="EMBL/GenBank/DDBJ databases">
        <authorList>
            <person name="Kuo A."/>
            <person name="Curtis B.A."/>
            <person name="Tanifuji G."/>
            <person name="Burki F."/>
            <person name="Gruber A."/>
            <person name="Irimia M."/>
            <person name="Maruyama S."/>
            <person name="Arias M.C."/>
            <person name="Ball S.G."/>
            <person name="Gile G.H."/>
            <person name="Hirakawa Y."/>
            <person name="Hopkins J.F."/>
            <person name="Rensing S.A."/>
            <person name="Schmutz J."/>
            <person name="Symeonidi A."/>
            <person name="Elias M."/>
            <person name="Eveleigh R.J."/>
            <person name="Herman E.K."/>
            <person name="Klute M.J."/>
            <person name="Nakayama T."/>
            <person name="Obornik M."/>
            <person name="Reyes-Prieto A."/>
            <person name="Armbrust E.V."/>
            <person name="Aves S.J."/>
            <person name="Beiko R.G."/>
            <person name="Coutinho P."/>
            <person name="Dacks J.B."/>
            <person name="Durnford D.G."/>
            <person name="Fast N.M."/>
            <person name="Green B.R."/>
            <person name="Grisdale C."/>
            <person name="Hempe F."/>
            <person name="Henrissat B."/>
            <person name="Hoppner M.P."/>
            <person name="Ishida K.-I."/>
            <person name="Kim E."/>
            <person name="Koreny L."/>
            <person name="Kroth P.G."/>
            <person name="Liu Y."/>
            <person name="Malik S.-B."/>
            <person name="Maier U.G."/>
            <person name="McRose D."/>
            <person name="Mock T."/>
            <person name="Neilson J.A."/>
            <person name="Onodera N.T."/>
            <person name="Poole A.M."/>
            <person name="Pritham E.J."/>
            <person name="Richards T.A."/>
            <person name="Rocap G."/>
            <person name="Roy S.W."/>
            <person name="Sarai C."/>
            <person name="Schaack S."/>
            <person name="Shirato S."/>
            <person name="Slamovits C.H."/>
            <person name="Spencer D.F."/>
            <person name="Suzuki S."/>
            <person name="Worden A.Z."/>
            <person name="Zauner S."/>
            <person name="Barry K."/>
            <person name="Bell C."/>
            <person name="Bharti A.K."/>
            <person name="Crow J.A."/>
            <person name="Grimwood J."/>
            <person name="Kramer R."/>
            <person name="Lindquist E."/>
            <person name="Lucas S."/>
            <person name="Salamov A."/>
            <person name="McFadden G.I."/>
            <person name="Lane C.E."/>
            <person name="Keeling P.J."/>
            <person name="Gray M.W."/>
            <person name="Grigoriev I.V."/>
            <person name="Archibald J.M."/>
        </authorList>
    </citation>
    <scope>NUCLEOTIDE SEQUENCE</scope>
    <source>
        <strain evidence="4">CCMP2712</strain>
    </source>
</reference>
<proteinExistence type="predicted"/>
<organism evidence="2">
    <name type="scientific">Guillardia theta (strain CCMP2712)</name>
    <name type="common">Cryptophyte</name>
    <dbReference type="NCBI Taxonomy" id="905079"/>
    <lineage>
        <taxon>Eukaryota</taxon>
        <taxon>Cryptophyceae</taxon>
        <taxon>Pyrenomonadales</taxon>
        <taxon>Geminigeraceae</taxon>
        <taxon>Guillardia</taxon>
    </lineage>
</organism>
<evidence type="ECO:0000313" key="3">
    <source>
        <dbReference type="EnsemblProtists" id="EKX34486"/>
    </source>
</evidence>
<protein>
    <submittedName>
        <fullName evidence="2 3">Uncharacterized protein</fullName>
    </submittedName>
</protein>
<dbReference type="Proteomes" id="UP000011087">
    <property type="component" value="Unassembled WGS sequence"/>
</dbReference>
<sequence length="106" mass="11741">MPSSSPQACTSPLPHQHRSPSSERPTDVECTAELLNVDAAKLHGLSREKQRQLKALAMSIRRRREGAWTERISRVSSTVGGGQGLRIRTGFELQQPAVCMSCRDQE</sequence>
<name>L1IDY9_GUITC</name>
<dbReference type="PaxDb" id="55529-EKX34486"/>
<dbReference type="AlphaFoldDB" id="L1IDY9"/>
<dbReference type="HOGENOM" id="CLU_2228321_0_0_1"/>
<reference evidence="2 4" key="1">
    <citation type="journal article" date="2012" name="Nature">
        <title>Algal genomes reveal evolutionary mosaicism and the fate of nucleomorphs.</title>
        <authorList>
            <consortium name="DOE Joint Genome Institute"/>
            <person name="Curtis B.A."/>
            <person name="Tanifuji G."/>
            <person name="Burki F."/>
            <person name="Gruber A."/>
            <person name="Irimia M."/>
            <person name="Maruyama S."/>
            <person name="Arias M.C."/>
            <person name="Ball S.G."/>
            <person name="Gile G.H."/>
            <person name="Hirakawa Y."/>
            <person name="Hopkins J.F."/>
            <person name="Kuo A."/>
            <person name="Rensing S.A."/>
            <person name="Schmutz J."/>
            <person name="Symeonidi A."/>
            <person name="Elias M."/>
            <person name="Eveleigh R.J."/>
            <person name="Herman E.K."/>
            <person name="Klute M.J."/>
            <person name="Nakayama T."/>
            <person name="Obornik M."/>
            <person name="Reyes-Prieto A."/>
            <person name="Armbrust E.V."/>
            <person name="Aves S.J."/>
            <person name="Beiko R.G."/>
            <person name="Coutinho P."/>
            <person name="Dacks J.B."/>
            <person name="Durnford D.G."/>
            <person name="Fast N.M."/>
            <person name="Green B.R."/>
            <person name="Grisdale C.J."/>
            <person name="Hempel F."/>
            <person name="Henrissat B."/>
            <person name="Hoppner M.P."/>
            <person name="Ishida K."/>
            <person name="Kim E."/>
            <person name="Koreny L."/>
            <person name="Kroth P.G."/>
            <person name="Liu Y."/>
            <person name="Malik S.B."/>
            <person name="Maier U.G."/>
            <person name="McRose D."/>
            <person name="Mock T."/>
            <person name="Neilson J.A."/>
            <person name="Onodera N.T."/>
            <person name="Poole A.M."/>
            <person name="Pritham E.J."/>
            <person name="Richards T.A."/>
            <person name="Rocap G."/>
            <person name="Roy S.W."/>
            <person name="Sarai C."/>
            <person name="Schaack S."/>
            <person name="Shirato S."/>
            <person name="Slamovits C.H."/>
            <person name="Spencer D.F."/>
            <person name="Suzuki S."/>
            <person name="Worden A.Z."/>
            <person name="Zauner S."/>
            <person name="Barry K."/>
            <person name="Bell C."/>
            <person name="Bharti A.K."/>
            <person name="Crow J.A."/>
            <person name="Grimwood J."/>
            <person name="Kramer R."/>
            <person name="Lindquist E."/>
            <person name="Lucas S."/>
            <person name="Salamov A."/>
            <person name="McFadden G.I."/>
            <person name="Lane C.E."/>
            <person name="Keeling P.J."/>
            <person name="Gray M.W."/>
            <person name="Grigoriev I.V."/>
            <person name="Archibald J.M."/>
        </authorList>
    </citation>
    <scope>NUCLEOTIDE SEQUENCE</scope>
    <source>
        <strain evidence="2 4">CCMP2712</strain>
    </source>
</reference>
<evidence type="ECO:0000313" key="4">
    <source>
        <dbReference type="Proteomes" id="UP000011087"/>
    </source>
</evidence>
<feature type="region of interest" description="Disordered" evidence="1">
    <location>
        <begin position="1"/>
        <end position="28"/>
    </location>
</feature>
<dbReference type="EnsemblProtists" id="EKX34486">
    <property type="protein sequence ID" value="EKX34486"/>
    <property type="gene ID" value="GUITHDRAFT_147185"/>
</dbReference>
<dbReference type="EMBL" id="JH993108">
    <property type="protein sequence ID" value="EKX34486.1"/>
    <property type="molecule type" value="Genomic_DNA"/>
</dbReference>
<gene>
    <name evidence="2" type="ORF">GUITHDRAFT_147185</name>
</gene>
<reference evidence="3" key="3">
    <citation type="submission" date="2015-06" db="UniProtKB">
        <authorList>
            <consortium name="EnsemblProtists"/>
        </authorList>
    </citation>
    <scope>IDENTIFICATION</scope>
</reference>
<dbReference type="KEGG" id="gtt:GUITHDRAFT_147185"/>
<accession>L1IDY9</accession>
<evidence type="ECO:0000256" key="1">
    <source>
        <dbReference type="SAM" id="MobiDB-lite"/>
    </source>
</evidence>
<dbReference type="GeneID" id="17291225"/>
<keyword evidence="4" id="KW-1185">Reference proteome</keyword>
<evidence type="ECO:0000313" key="2">
    <source>
        <dbReference type="EMBL" id="EKX34486.1"/>
    </source>
</evidence>